<organism evidence="1 2">
    <name type="scientific">Herpetosiphon geysericola</name>
    <dbReference type="NCBI Taxonomy" id="70996"/>
    <lineage>
        <taxon>Bacteria</taxon>
        <taxon>Bacillati</taxon>
        <taxon>Chloroflexota</taxon>
        <taxon>Chloroflexia</taxon>
        <taxon>Herpetosiphonales</taxon>
        <taxon>Herpetosiphonaceae</taxon>
        <taxon>Herpetosiphon</taxon>
    </lineage>
</organism>
<accession>A0A0P6Y651</accession>
<dbReference type="OrthoDB" id="9838299at2"/>
<reference evidence="1 2" key="1">
    <citation type="submission" date="2015-07" db="EMBL/GenBank/DDBJ databases">
        <title>Whole genome sequence of Herpetosiphon geysericola DSM 7119.</title>
        <authorList>
            <person name="Hemp J."/>
            <person name="Ward L.M."/>
            <person name="Pace L.A."/>
            <person name="Fischer W.W."/>
        </authorList>
    </citation>
    <scope>NUCLEOTIDE SEQUENCE [LARGE SCALE GENOMIC DNA]</scope>
    <source>
        <strain evidence="1 2">DSM 7119</strain>
    </source>
</reference>
<dbReference type="AlphaFoldDB" id="A0A0P6Y651"/>
<evidence type="ECO:0000313" key="2">
    <source>
        <dbReference type="Proteomes" id="UP000050277"/>
    </source>
</evidence>
<protein>
    <submittedName>
        <fullName evidence="1">Uncharacterized protein</fullName>
    </submittedName>
</protein>
<dbReference type="RefSeq" id="WP_054532444.1">
    <property type="nucleotide sequence ID" value="NZ_LGKP01000003.1"/>
</dbReference>
<dbReference type="EMBL" id="LGKP01000003">
    <property type="protein sequence ID" value="KPL91863.1"/>
    <property type="molecule type" value="Genomic_DNA"/>
</dbReference>
<dbReference type="STRING" id="70996.SE18_00430"/>
<dbReference type="Proteomes" id="UP000050277">
    <property type="component" value="Unassembled WGS sequence"/>
</dbReference>
<name>A0A0P6Y651_9CHLR</name>
<proteinExistence type="predicted"/>
<sequence length="87" mass="9253">MSDLEHLQSLVEDAFLEAPLMYANGFINGLGSTDAYTVLQTNGRAVAVVNMSLPVAKTLGQGLLAMIAAYEQQTGETVATLDQIHGR</sequence>
<evidence type="ECO:0000313" key="1">
    <source>
        <dbReference type="EMBL" id="KPL91863.1"/>
    </source>
</evidence>
<gene>
    <name evidence="1" type="ORF">SE18_00430</name>
</gene>
<keyword evidence="2" id="KW-1185">Reference proteome</keyword>
<comment type="caution">
    <text evidence="1">The sequence shown here is derived from an EMBL/GenBank/DDBJ whole genome shotgun (WGS) entry which is preliminary data.</text>
</comment>